<comment type="caution">
    <text evidence="1">The sequence shown here is derived from an EMBL/GenBank/DDBJ whole genome shotgun (WGS) entry which is preliminary data.</text>
</comment>
<name>A0AAV4YBV4_CAEEX</name>
<dbReference type="AlphaFoldDB" id="A0AAV4YBV4"/>
<proteinExistence type="predicted"/>
<organism evidence="1 2">
    <name type="scientific">Caerostris extrusa</name>
    <name type="common">Bark spider</name>
    <name type="synonym">Caerostris bankana</name>
    <dbReference type="NCBI Taxonomy" id="172846"/>
    <lineage>
        <taxon>Eukaryota</taxon>
        <taxon>Metazoa</taxon>
        <taxon>Ecdysozoa</taxon>
        <taxon>Arthropoda</taxon>
        <taxon>Chelicerata</taxon>
        <taxon>Arachnida</taxon>
        <taxon>Araneae</taxon>
        <taxon>Araneomorphae</taxon>
        <taxon>Entelegynae</taxon>
        <taxon>Araneoidea</taxon>
        <taxon>Araneidae</taxon>
        <taxon>Caerostris</taxon>
    </lineage>
</organism>
<dbReference type="EMBL" id="BPLR01019007">
    <property type="protein sequence ID" value="GIZ03866.1"/>
    <property type="molecule type" value="Genomic_DNA"/>
</dbReference>
<dbReference type="Proteomes" id="UP001054945">
    <property type="component" value="Unassembled WGS sequence"/>
</dbReference>
<reference evidence="1 2" key="1">
    <citation type="submission" date="2021-06" db="EMBL/GenBank/DDBJ databases">
        <title>Caerostris extrusa draft genome.</title>
        <authorList>
            <person name="Kono N."/>
            <person name="Arakawa K."/>
        </authorList>
    </citation>
    <scope>NUCLEOTIDE SEQUENCE [LARGE SCALE GENOMIC DNA]</scope>
</reference>
<evidence type="ECO:0000313" key="2">
    <source>
        <dbReference type="Proteomes" id="UP001054945"/>
    </source>
</evidence>
<gene>
    <name evidence="1" type="ORF">CEXT_343571</name>
</gene>
<sequence length="258" mass="29686">MRIGENSDSWSCVGIFVFDLISRGVNPHRLVDNCWVAMALPTLYDMCQSQTIVNMRAGLWSQCQENPFTRVPPKLVDKLRESIFSMNFRQLPNREALLLLFTSHRVKKLDLSCFLVNTGETFSESDPYAPSHLKMDIDKKKKYSSMGFYYSVIIPDGTDVSTNLTEIHTCLDWFDLNVLMNYEKLRILRLHYKAPPRNFSIEFLEACEKVLPSLENLETFTICNSRIDCFGIRPLIKIALAHCSETDLSGNFRFGHGH</sequence>
<keyword evidence="2" id="KW-1185">Reference proteome</keyword>
<evidence type="ECO:0000313" key="1">
    <source>
        <dbReference type="EMBL" id="GIZ03866.1"/>
    </source>
</evidence>
<protein>
    <submittedName>
        <fullName evidence="1">Uncharacterized protein</fullName>
    </submittedName>
</protein>
<accession>A0AAV4YBV4</accession>